<dbReference type="SMART" id="SM00198">
    <property type="entry name" value="SCP"/>
    <property type="match status" value="1"/>
</dbReference>
<dbReference type="PRINTS" id="PR00837">
    <property type="entry name" value="V5TPXLIKE"/>
</dbReference>
<gene>
    <name evidence="2" type="ORF">SSLN_LOCUS3996</name>
</gene>
<keyword evidence="3" id="KW-1185">Reference proteome</keyword>
<dbReference type="InterPro" id="IPR001283">
    <property type="entry name" value="CRISP-related"/>
</dbReference>
<dbReference type="OrthoDB" id="337038at2759"/>
<dbReference type="Proteomes" id="UP000275846">
    <property type="component" value="Unassembled WGS sequence"/>
</dbReference>
<evidence type="ECO:0000313" key="3">
    <source>
        <dbReference type="Proteomes" id="UP000275846"/>
    </source>
</evidence>
<accession>A0A183SIE8</accession>
<organism evidence="4">
    <name type="scientific">Schistocephalus solidus</name>
    <name type="common">Tapeworm</name>
    <dbReference type="NCBI Taxonomy" id="70667"/>
    <lineage>
        <taxon>Eukaryota</taxon>
        <taxon>Metazoa</taxon>
        <taxon>Spiralia</taxon>
        <taxon>Lophotrochozoa</taxon>
        <taxon>Platyhelminthes</taxon>
        <taxon>Cestoda</taxon>
        <taxon>Eucestoda</taxon>
        <taxon>Diphyllobothriidea</taxon>
        <taxon>Diphyllobothriidae</taxon>
        <taxon>Schistocephalus</taxon>
    </lineage>
</organism>
<sequence>MYHSAAKDYGENLFMKEGKGSFRVHGAEATRAWYIEIVDYDFKKDVQLPCGHFSQCIWTDTKRAGFAVASTRDGTVKIVVGQYQPPGNYTGKWIAKVPEPLNGQKRLPRPTDLSELPTFDSVRECLLKEIHALNQCDPEELQTVASLK</sequence>
<dbReference type="SUPFAM" id="SSF55797">
    <property type="entry name" value="PR-1-like"/>
    <property type="match status" value="1"/>
</dbReference>
<evidence type="ECO:0000313" key="2">
    <source>
        <dbReference type="EMBL" id="VDL90381.1"/>
    </source>
</evidence>
<dbReference type="PANTHER" id="PTHR10334">
    <property type="entry name" value="CYSTEINE-RICH SECRETORY PROTEIN-RELATED"/>
    <property type="match status" value="1"/>
</dbReference>
<dbReference type="Gene3D" id="3.40.33.10">
    <property type="entry name" value="CAP"/>
    <property type="match status" value="1"/>
</dbReference>
<evidence type="ECO:0000313" key="4">
    <source>
        <dbReference type="WBParaSite" id="SSLN_0000414001-mRNA-1"/>
    </source>
</evidence>
<reference evidence="2 3" key="2">
    <citation type="submission" date="2018-11" db="EMBL/GenBank/DDBJ databases">
        <authorList>
            <consortium name="Pathogen Informatics"/>
        </authorList>
    </citation>
    <scope>NUCLEOTIDE SEQUENCE [LARGE SCALE GENOMIC DNA]</scope>
    <source>
        <strain evidence="2 3">NST_G2</strain>
    </source>
</reference>
<feature type="domain" description="SCP" evidence="1">
    <location>
        <begin position="2"/>
        <end position="91"/>
    </location>
</feature>
<dbReference type="InterPro" id="IPR014044">
    <property type="entry name" value="CAP_dom"/>
</dbReference>
<evidence type="ECO:0000259" key="1">
    <source>
        <dbReference type="SMART" id="SM00198"/>
    </source>
</evidence>
<dbReference type="InterPro" id="IPR035940">
    <property type="entry name" value="CAP_sf"/>
</dbReference>
<protein>
    <submittedName>
        <fullName evidence="4">SCP domain-containing protein</fullName>
    </submittedName>
</protein>
<dbReference type="WBParaSite" id="SSLN_0000414001-mRNA-1">
    <property type="protein sequence ID" value="SSLN_0000414001-mRNA-1"/>
    <property type="gene ID" value="SSLN_0000414001"/>
</dbReference>
<dbReference type="AlphaFoldDB" id="A0A183SIE8"/>
<proteinExistence type="predicted"/>
<dbReference type="Pfam" id="PF00188">
    <property type="entry name" value="CAP"/>
    <property type="match status" value="1"/>
</dbReference>
<dbReference type="STRING" id="70667.A0A183SIE8"/>
<dbReference type="EMBL" id="UYSU01032713">
    <property type="protein sequence ID" value="VDL90381.1"/>
    <property type="molecule type" value="Genomic_DNA"/>
</dbReference>
<name>A0A183SIE8_SCHSO</name>
<reference evidence="4" key="1">
    <citation type="submission" date="2016-06" db="UniProtKB">
        <authorList>
            <consortium name="WormBaseParasite"/>
        </authorList>
    </citation>
    <scope>IDENTIFICATION</scope>
</reference>